<protein>
    <submittedName>
        <fullName evidence="3">Uncharacterized protein</fullName>
    </submittedName>
</protein>
<feature type="compositionally biased region" description="Low complexity" evidence="2">
    <location>
        <begin position="462"/>
        <end position="474"/>
    </location>
</feature>
<proteinExistence type="predicted"/>
<evidence type="ECO:0000256" key="2">
    <source>
        <dbReference type="SAM" id="MobiDB-lite"/>
    </source>
</evidence>
<keyword evidence="1" id="KW-0175">Coiled coil</keyword>
<accession>A0A0C9TDG0</accession>
<name>A0A0C9TDG0_PAXIN</name>
<feature type="compositionally biased region" description="Low complexity" evidence="2">
    <location>
        <begin position="385"/>
        <end position="395"/>
    </location>
</feature>
<reference evidence="4" key="2">
    <citation type="submission" date="2015-01" db="EMBL/GenBank/DDBJ databases">
        <title>Evolutionary Origins and Diversification of the Mycorrhizal Mutualists.</title>
        <authorList>
            <consortium name="DOE Joint Genome Institute"/>
            <consortium name="Mycorrhizal Genomics Consortium"/>
            <person name="Kohler A."/>
            <person name="Kuo A."/>
            <person name="Nagy L.G."/>
            <person name="Floudas D."/>
            <person name="Copeland A."/>
            <person name="Barry K.W."/>
            <person name="Cichocki N."/>
            <person name="Veneault-Fourrey C."/>
            <person name="LaButti K."/>
            <person name="Lindquist E.A."/>
            <person name="Lipzen A."/>
            <person name="Lundell T."/>
            <person name="Morin E."/>
            <person name="Murat C."/>
            <person name="Riley R."/>
            <person name="Ohm R."/>
            <person name="Sun H."/>
            <person name="Tunlid A."/>
            <person name="Henrissat B."/>
            <person name="Grigoriev I.V."/>
            <person name="Hibbett D.S."/>
            <person name="Martin F."/>
        </authorList>
    </citation>
    <scope>NUCLEOTIDE SEQUENCE [LARGE SCALE GENOMIC DNA]</scope>
    <source>
        <strain evidence="4">ATCC 200175</strain>
    </source>
</reference>
<feature type="compositionally biased region" description="Acidic residues" evidence="2">
    <location>
        <begin position="441"/>
        <end position="453"/>
    </location>
</feature>
<reference evidence="3 4" key="1">
    <citation type="submission" date="2014-06" db="EMBL/GenBank/DDBJ databases">
        <authorList>
            <consortium name="DOE Joint Genome Institute"/>
            <person name="Kuo A."/>
            <person name="Kohler A."/>
            <person name="Nagy L.G."/>
            <person name="Floudas D."/>
            <person name="Copeland A."/>
            <person name="Barry K.W."/>
            <person name="Cichocki N."/>
            <person name="Veneault-Fourrey C."/>
            <person name="LaButti K."/>
            <person name="Lindquist E.A."/>
            <person name="Lipzen A."/>
            <person name="Lundell T."/>
            <person name="Morin E."/>
            <person name="Murat C."/>
            <person name="Sun H."/>
            <person name="Tunlid A."/>
            <person name="Henrissat B."/>
            <person name="Grigoriev I.V."/>
            <person name="Hibbett D.S."/>
            <person name="Martin F."/>
            <person name="Nordberg H.P."/>
            <person name="Cantor M.N."/>
            <person name="Hua S.X."/>
        </authorList>
    </citation>
    <scope>NUCLEOTIDE SEQUENCE [LARGE SCALE GENOMIC DNA]</scope>
    <source>
        <strain evidence="3 4">ATCC 200175</strain>
    </source>
</reference>
<dbReference type="EMBL" id="KN821098">
    <property type="protein sequence ID" value="KIJ05276.1"/>
    <property type="molecule type" value="Genomic_DNA"/>
</dbReference>
<dbReference type="HOGENOM" id="CLU_566929_0_0_1"/>
<feature type="compositionally biased region" description="Basic and acidic residues" evidence="2">
    <location>
        <begin position="359"/>
        <end position="384"/>
    </location>
</feature>
<gene>
    <name evidence="3" type="ORF">PAXINDRAFT_21447</name>
</gene>
<feature type="non-terminal residue" evidence="3">
    <location>
        <position position="1"/>
    </location>
</feature>
<organism evidence="3 4">
    <name type="scientific">Paxillus involutus ATCC 200175</name>
    <dbReference type="NCBI Taxonomy" id="664439"/>
    <lineage>
        <taxon>Eukaryota</taxon>
        <taxon>Fungi</taxon>
        <taxon>Dikarya</taxon>
        <taxon>Basidiomycota</taxon>
        <taxon>Agaricomycotina</taxon>
        <taxon>Agaricomycetes</taxon>
        <taxon>Agaricomycetidae</taxon>
        <taxon>Boletales</taxon>
        <taxon>Paxilineae</taxon>
        <taxon>Paxillaceae</taxon>
        <taxon>Paxillus</taxon>
    </lineage>
</organism>
<feature type="compositionally biased region" description="Basic and acidic residues" evidence="2">
    <location>
        <begin position="427"/>
        <end position="440"/>
    </location>
</feature>
<dbReference type="Proteomes" id="UP000053647">
    <property type="component" value="Unassembled WGS sequence"/>
</dbReference>
<dbReference type="AlphaFoldDB" id="A0A0C9TDG0"/>
<sequence length="482" mass="54864">MADTPFPRLSRASFKVVQTWLHRRGAAIEAALACPVLQDQKADFAELLIAEGRQISAFIAAYPNGDKLSMDPLLSHLTRQCQASQSALDILDSLSDSSWTEQPKARSSDLLQVPLPATQQWWRPFHEAARTRIFLPPTASVELPNTNRLQYLQQTHESLREQLIFADGEIRRKLDQFHTKLGAQVSKRDILRQRFKLYQVTHDMLKERNAKLQQRAEQSEALAAVQREELHDLRRQITETAIAQPILDTEHAAFNRKLLDNELSPAWALVFTQGRTDIMFPMHLMSIIMKLQPAANKGSLQSINAANISPDDPECQTSKAYQKGYVVPNNTVTSDHPIGDNRWWEDFHQRYVAAATQRADQERMAKEEELAQRQRKAKEKEEAKQATAAMQAVAEELVRKKKAEEEEERKKAKETKKKKAAPTQVKKQVEKQVEKRAREVDTEESEEVEEDAGEDRGRRASRAISISAGPSRARTPSRASKR</sequence>
<keyword evidence="4" id="KW-1185">Reference proteome</keyword>
<evidence type="ECO:0000313" key="3">
    <source>
        <dbReference type="EMBL" id="KIJ05276.1"/>
    </source>
</evidence>
<feature type="coiled-coil region" evidence="1">
    <location>
        <begin position="202"/>
        <end position="236"/>
    </location>
</feature>
<feature type="region of interest" description="Disordered" evidence="2">
    <location>
        <begin position="358"/>
        <end position="482"/>
    </location>
</feature>
<evidence type="ECO:0000256" key="1">
    <source>
        <dbReference type="SAM" id="Coils"/>
    </source>
</evidence>
<evidence type="ECO:0000313" key="4">
    <source>
        <dbReference type="Proteomes" id="UP000053647"/>
    </source>
</evidence>
<feature type="compositionally biased region" description="Basic and acidic residues" evidence="2">
    <location>
        <begin position="396"/>
        <end position="411"/>
    </location>
</feature>